<evidence type="ECO:0000313" key="3">
    <source>
        <dbReference type="EMBL" id="SDI74814.1"/>
    </source>
</evidence>
<dbReference type="EMBL" id="FNED01000007">
    <property type="protein sequence ID" value="SDI74814.1"/>
    <property type="molecule type" value="Genomic_DNA"/>
</dbReference>
<gene>
    <name evidence="2" type="ORF">AF333_12570</name>
    <name evidence="3" type="ORF">SAMN04487909_10787</name>
</gene>
<keyword evidence="1" id="KW-0812">Transmembrane</keyword>
<name>A0A0D1VV96_ANEMI</name>
<feature type="transmembrane region" description="Helical" evidence="1">
    <location>
        <begin position="59"/>
        <end position="77"/>
    </location>
</feature>
<sequence length="132" mass="15289">MQSYFKGAGASLFVVRLVLLFISKLQILLLLLFLSLNYLGCTFGALLYCLINQFFNKNIIHYAINTFLFGLLGYLFGKKVIVFFDLSNIYIAITILGSVIFYWSQFIKNYKVFSFLAIWVPVVCIFLLFLQF</sequence>
<evidence type="ECO:0000313" key="5">
    <source>
        <dbReference type="Proteomes" id="UP000182836"/>
    </source>
</evidence>
<evidence type="ECO:0000313" key="4">
    <source>
        <dbReference type="Proteomes" id="UP000037269"/>
    </source>
</evidence>
<reference evidence="3 5" key="2">
    <citation type="submission" date="2016-10" db="EMBL/GenBank/DDBJ databases">
        <authorList>
            <person name="de Groot N.N."/>
        </authorList>
    </citation>
    <scope>NUCLEOTIDE SEQUENCE [LARGE SCALE GENOMIC DNA]</scope>
    <source>
        <strain evidence="3 5">DSM 2895</strain>
    </source>
</reference>
<accession>A0A0D1VV96</accession>
<organism evidence="2 4">
    <name type="scientific">Aneurinibacillus migulanus</name>
    <name type="common">Bacillus migulanus</name>
    <dbReference type="NCBI Taxonomy" id="47500"/>
    <lineage>
        <taxon>Bacteria</taxon>
        <taxon>Bacillati</taxon>
        <taxon>Bacillota</taxon>
        <taxon>Bacilli</taxon>
        <taxon>Bacillales</taxon>
        <taxon>Paenibacillaceae</taxon>
        <taxon>Aneurinibacillus group</taxon>
        <taxon>Aneurinibacillus</taxon>
    </lineage>
</organism>
<keyword evidence="4" id="KW-1185">Reference proteome</keyword>
<keyword evidence="1" id="KW-0472">Membrane</keyword>
<dbReference type="Proteomes" id="UP000037269">
    <property type="component" value="Unassembled WGS sequence"/>
</dbReference>
<feature type="transmembrane region" description="Helical" evidence="1">
    <location>
        <begin position="112"/>
        <end position="130"/>
    </location>
</feature>
<proteinExistence type="predicted"/>
<feature type="transmembrane region" description="Helical" evidence="1">
    <location>
        <begin position="89"/>
        <end position="106"/>
    </location>
</feature>
<reference evidence="2 4" key="1">
    <citation type="submission" date="2015-07" db="EMBL/GenBank/DDBJ databases">
        <title>Fjat-14205 dsm 2895.</title>
        <authorList>
            <person name="Liu B."/>
            <person name="Wang J."/>
            <person name="Zhu Y."/>
            <person name="Liu G."/>
            <person name="Chen Q."/>
            <person name="Chen Z."/>
            <person name="Lan J."/>
            <person name="Che J."/>
            <person name="Ge C."/>
            <person name="Shi H."/>
            <person name="Pan Z."/>
            <person name="Liu X."/>
        </authorList>
    </citation>
    <scope>NUCLEOTIDE SEQUENCE [LARGE SCALE GENOMIC DNA]</scope>
    <source>
        <strain evidence="2 4">DSM 2895</strain>
    </source>
</reference>
<evidence type="ECO:0000256" key="1">
    <source>
        <dbReference type="SAM" id="Phobius"/>
    </source>
</evidence>
<dbReference type="PATRIC" id="fig|47500.8.peg.4610"/>
<keyword evidence="1" id="KW-1133">Transmembrane helix</keyword>
<dbReference type="Proteomes" id="UP000182836">
    <property type="component" value="Unassembled WGS sequence"/>
</dbReference>
<dbReference type="AlphaFoldDB" id="A0A0D1VV96"/>
<dbReference type="EMBL" id="LGUG01000004">
    <property type="protein sequence ID" value="KON96193.1"/>
    <property type="molecule type" value="Genomic_DNA"/>
</dbReference>
<protein>
    <submittedName>
        <fullName evidence="2">Uncharacterized protein</fullName>
    </submittedName>
</protein>
<evidence type="ECO:0000313" key="2">
    <source>
        <dbReference type="EMBL" id="KON96193.1"/>
    </source>
</evidence>
<dbReference type="STRING" id="47500.AF333_12570"/>